<feature type="domain" description="Sialate O-acetylesterase" evidence="3">
    <location>
        <begin position="103"/>
        <end position="224"/>
    </location>
</feature>
<keyword evidence="2" id="KW-0732">Signal</keyword>
<dbReference type="PANTHER" id="PTHR22901">
    <property type="entry name" value="SIALATE O-ACETYLESTERASE"/>
    <property type="match status" value="1"/>
</dbReference>
<sequence>MKKYLYFIVLCNLLGQQAWADIRLPKLLSDGMVLQRDTEVKLWGWSDSNEKIRVKLDGKLVGSVQAGNGKWQIMLKSMPAGGPHKISFSGNNKVELTDVYFGDVWIASGQSNMSIPMYRIEEMFPEEPAQANYPLLRNFTVPTKMTFKQPLEDLSAGEWQETTPQNVMNHSAIGYFFGRELLKSENIPIGIIASNKGGTGAECWMDETSLQKYPALYKEAKGLQDEKYLQSIQAADKQDSDAWMAELNQNDLGLKAIIPWSQPNINSDAWLTYKVPGVWQEQGIDVKYGVVWFQREITLPANIGGEPGYLRLGTIVDADETYINGIKVGQTTYQYPPRRYQVPKGILKAGKNIITVRARVNNNNGQFIPDMPYYLTVADTRIDLTGDWKYQIGSVMSKAPSPSRFVAHNEPLGCYQAMLHPLLNLKIKGVIWYQGESNTGRPQEYETLFPELINLWRDKWQQGDFPFLFVQLADFMPVEEAPMESNWAELRYAQFKTLDRVPNTAMAVIIDSGAWNDIHPMDKKTVGERLALAAQALAYKKDLVYSGPLFTSAQVTGNKVTLSFKHLGSGLQAKGEELTGFAIKDNTGEFIWAKSKIVGDKVIVWHPDIAVPSKLRYGWAHSPANANLFNKEGLPASPFEVDL</sequence>
<dbReference type="SUPFAM" id="SSF49785">
    <property type="entry name" value="Galactose-binding domain-like"/>
    <property type="match status" value="1"/>
</dbReference>
<dbReference type="InterPro" id="IPR039329">
    <property type="entry name" value="SIAE"/>
</dbReference>
<keyword evidence="5" id="KW-1185">Reference proteome</keyword>
<dbReference type="InterPro" id="IPR008979">
    <property type="entry name" value="Galactose-bd-like_sf"/>
</dbReference>
<evidence type="ECO:0000313" key="4">
    <source>
        <dbReference type="EMBL" id="MCF2949614.1"/>
    </source>
</evidence>
<comment type="caution">
    <text evidence="4">The sequence shown here is derived from an EMBL/GenBank/DDBJ whole genome shotgun (WGS) entry which is preliminary data.</text>
</comment>
<dbReference type="Pfam" id="PF03629">
    <property type="entry name" value="SASA"/>
    <property type="match status" value="2"/>
</dbReference>
<proteinExistence type="predicted"/>
<accession>A0ABS9DCU3</accession>
<dbReference type="Gene3D" id="3.40.50.1110">
    <property type="entry name" value="SGNH hydrolase"/>
    <property type="match status" value="1"/>
</dbReference>
<dbReference type="Proteomes" id="UP001521137">
    <property type="component" value="Unassembled WGS sequence"/>
</dbReference>
<dbReference type="Gene3D" id="2.60.120.260">
    <property type="entry name" value="Galactose-binding domain-like"/>
    <property type="match status" value="1"/>
</dbReference>
<dbReference type="InterPro" id="IPR005181">
    <property type="entry name" value="SASA"/>
</dbReference>
<dbReference type="EMBL" id="JAKGAS010000009">
    <property type="protein sequence ID" value="MCF2949614.1"/>
    <property type="molecule type" value="Genomic_DNA"/>
</dbReference>
<evidence type="ECO:0000259" key="3">
    <source>
        <dbReference type="Pfam" id="PF03629"/>
    </source>
</evidence>
<reference evidence="4 5" key="1">
    <citation type="submission" date="2022-01" db="EMBL/GenBank/DDBJ databases">
        <title>Paraglaciecola sp. G1-23.</title>
        <authorList>
            <person name="Jin M.S."/>
            <person name="Han D.M."/>
            <person name="Kim H.M."/>
            <person name="Jeon C.O."/>
        </authorList>
    </citation>
    <scope>NUCLEOTIDE SEQUENCE [LARGE SCALE GENOMIC DNA]</scope>
    <source>
        <strain evidence="4 5">G1-23</strain>
    </source>
</reference>
<feature type="domain" description="Sialate O-acetylesterase" evidence="3">
    <location>
        <begin position="424"/>
        <end position="511"/>
    </location>
</feature>
<gene>
    <name evidence="4" type="ORF">L0668_15945</name>
</gene>
<dbReference type="RefSeq" id="WP_235313717.1">
    <property type="nucleotide sequence ID" value="NZ_JAKGAS010000009.1"/>
</dbReference>
<feature type="signal peptide" evidence="2">
    <location>
        <begin position="1"/>
        <end position="20"/>
    </location>
</feature>
<name>A0ABS9DCU3_9ALTE</name>
<feature type="chain" id="PRO_5046387573" evidence="2">
    <location>
        <begin position="21"/>
        <end position="643"/>
    </location>
</feature>
<dbReference type="InterPro" id="IPR036514">
    <property type="entry name" value="SGNH_hydro_sf"/>
</dbReference>
<evidence type="ECO:0000256" key="1">
    <source>
        <dbReference type="ARBA" id="ARBA00022801"/>
    </source>
</evidence>
<evidence type="ECO:0000256" key="2">
    <source>
        <dbReference type="SAM" id="SignalP"/>
    </source>
</evidence>
<dbReference type="SUPFAM" id="SSF52266">
    <property type="entry name" value="SGNH hydrolase"/>
    <property type="match status" value="1"/>
</dbReference>
<keyword evidence="1" id="KW-0378">Hydrolase</keyword>
<organism evidence="4 5">
    <name type="scientific">Paraglaciecola algarum</name>
    <dbReference type="NCBI Taxonomy" id="3050085"/>
    <lineage>
        <taxon>Bacteria</taxon>
        <taxon>Pseudomonadati</taxon>
        <taxon>Pseudomonadota</taxon>
        <taxon>Gammaproteobacteria</taxon>
        <taxon>Alteromonadales</taxon>
        <taxon>Alteromonadaceae</taxon>
        <taxon>Paraglaciecola</taxon>
    </lineage>
</organism>
<protein>
    <submittedName>
        <fullName evidence="4">Acetyl esterase</fullName>
    </submittedName>
</protein>
<evidence type="ECO:0000313" key="5">
    <source>
        <dbReference type="Proteomes" id="UP001521137"/>
    </source>
</evidence>
<dbReference type="PANTHER" id="PTHR22901:SF0">
    <property type="entry name" value="SIALATE O-ACETYLESTERASE"/>
    <property type="match status" value="1"/>
</dbReference>